<sequence length="131" mass="14412">MVHTWVSTAPATSSHHKSSTYVYTSSSRRKASSFNWRIARGFFFLIAFLLLFSGFTLVRVFASSGESVPVQAHEVVVSIDSGDSLWGIANANKKDGMDTRKAVHEIQKRNALTSSQVDVGQQLILPESILP</sequence>
<keyword evidence="1" id="KW-1133">Transmembrane helix</keyword>
<dbReference type="RefSeq" id="WP_209742910.1">
    <property type="nucleotide sequence ID" value="NZ_JBHSMH010000005.1"/>
</dbReference>
<keyword evidence="1" id="KW-0472">Membrane</keyword>
<dbReference type="Pfam" id="PF01476">
    <property type="entry name" value="LysM"/>
    <property type="match status" value="1"/>
</dbReference>
<comment type="caution">
    <text evidence="3">The sequence shown here is derived from an EMBL/GenBank/DDBJ whole genome shotgun (WGS) entry which is preliminary data.</text>
</comment>
<gene>
    <name evidence="3" type="ORF">ACFPPD_02815</name>
</gene>
<name>A0ABW0LSR5_9BACL</name>
<dbReference type="CDD" id="cd00118">
    <property type="entry name" value="LysM"/>
    <property type="match status" value="1"/>
</dbReference>
<evidence type="ECO:0000313" key="3">
    <source>
        <dbReference type="EMBL" id="MFC5467633.1"/>
    </source>
</evidence>
<dbReference type="InterPro" id="IPR018392">
    <property type="entry name" value="LysM"/>
</dbReference>
<dbReference type="SMART" id="SM00257">
    <property type="entry name" value="LysM"/>
    <property type="match status" value="1"/>
</dbReference>
<accession>A0ABW0LSR5</accession>
<feature type="domain" description="LysM" evidence="2">
    <location>
        <begin position="76"/>
        <end position="126"/>
    </location>
</feature>
<dbReference type="EMBL" id="JBHSMH010000005">
    <property type="protein sequence ID" value="MFC5467633.1"/>
    <property type="molecule type" value="Genomic_DNA"/>
</dbReference>
<organism evidence="3 4">
    <name type="scientific">Cohnella suwonensis</name>
    <dbReference type="NCBI Taxonomy" id="696072"/>
    <lineage>
        <taxon>Bacteria</taxon>
        <taxon>Bacillati</taxon>
        <taxon>Bacillota</taxon>
        <taxon>Bacilli</taxon>
        <taxon>Bacillales</taxon>
        <taxon>Paenibacillaceae</taxon>
        <taxon>Cohnella</taxon>
    </lineage>
</organism>
<keyword evidence="1" id="KW-0812">Transmembrane</keyword>
<feature type="transmembrane region" description="Helical" evidence="1">
    <location>
        <begin position="38"/>
        <end position="62"/>
    </location>
</feature>
<evidence type="ECO:0000313" key="4">
    <source>
        <dbReference type="Proteomes" id="UP001596105"/>
    </source>
</evidence>
<keyword evidence="4" id="KW-1185">Reference proteome</keyword>
<dbReference type="InterPro" id="IPR036779">
    <property type="entry name" value="LysM_dom_sf"/>
</dbReference>
<evidence type="ECO:0000259" key="2">
    <source>
        <dbReference type="SMART" id="SM00257"/>
    </source>
</evidence>
<reference evidence="4" key="1">
    <citation type="journal article" date="2019" name="Int. J. Syst. Evol. Microbiol.">
        <title>The Global Catalogue of Microorganisms (GCM) 10K type strain sequencing project: providing services to taxonomists for standard genome sequencing and annotation.</title>
        <authorList>
            <consortium name="The Broad Institute Genomics Platform"/>
            <consortium name="The Broad Institute Genome Sequencing Center for Infectious Disease"/>
            <person name="Wu L."/>
            <person name="Ma J."/>
        </authorList>
    </citation>
    <scope>NUCLEOTIDE SEQUENCE [LARGE SCALE GENOMIC DNA]</scope>
    <source>
        <strain evidence="4">CCUG 57113</strain>
    </source>
</reference>
<proteinExistence type="predicted"/>
<evidence type="ECO:0000256" key="1">
    <source>
        <dbReference type="SAM" id="Phobius"/>
    </source>
</evidence>
<dbReference type="Gene3D" id="3.10.350.10">
    <property type="entry name" value="LysM domain"/>
    <property type="match status" value="1"/>
</dbReference>
<protein>
    <submittedName>
        <fullName evidence="3">LysM peptidoglycan-binding domain-containing protein</fullName>
    </submittedName>
</protein>
<dbReference type="Proteomes" id="UP001596105">
    <property type="component" value="Unassembled WGS sequence"/>
</dbReference>